<dbReference type="EMBL" id="KB644412">
    <property type="protein sequence ID" value="EPS30568.1"/>
    <property type="molecule type" value="Genomic_DNA"/>
</dbReference>
<feature type="domain" description="Telomere-associated protein Rif1 N-terminal" evidence="8">
    <location>
        <begin position="138"/>
        <end position="511"/>
    </location>
</feature>
<evidence type="ECO:0000313" key="9">
    <source>
        <dbReference type="EMBL" id="EPS30568.1"/>
    </source>
</evidence>
<feature type="region of interest" description="Disordered" evidence="7">
    <location>
        <begin position="1"/>
        <end position="93"/>
    </location>
</feature>
<feature type="compositionally biased region" description="Basic and acidic residues" evidence="7">
    <location>
        <begin position="1420"/>
        <end position="1433"/>
    </location>
</feature>
<feature type="region of interest" description="Disordered" evidence="7">
    <location>
        <begin position="1204"/>
        <end position="1579"/>
    </location>
</feature>
<keyword evidence="4" id="KW-0779">Telomere</keyword>
<accession>S8AWB5</accession>
<feature type="region of interest" description="Disordered" evidence="7">
    <location>
        <begin position="1090"/>
        <end position="1141"/>
    </location>
</feature>
<evidence type="ECO:0000256" key="5">
    <source>
        <dbReference type="ARBA" id="ARBA00023242"/>
    </source>
</evidence>
<evidence type="ECO:0000256" key="1">
    <source>
        <dbReference type="ARBA" id="ARBA00004123"/>
    </source>
</evidence>
<feature type="compositionally biased region" description="Polar residues" evidence="7">
    <location>
        <begin position="1206"/>
        <end position="1219"/>
    </location>
</feature>
<comment type="subcellular location">
    <subcellularLocation>
        <location evidence="2">Chromosome</location>
        <location evidence="2">Telomere</location>
    </subcellularLocation>
    <subcellularLocation>
        <location evidence="1">Nucleus</location>
    </subcellularLocation>
</comment>
<sequence>MVEIPGPLPARPPTPPRPGSRTDENEQQSANLLQTPEASVRPANATKLPPSSHGSKRVNFSPWLHTVIGSPKSDSSGKHPATNLPAKAHTESSKRIEGKAFKSILKETSSPIPVWSPNVNRFTTQSIDMLLESVVQQLAGESISSRLDAYMNLFNALRTYDSLPGGKEIGEKLGLITDFIQRDVTRDLVHGTPMDTTLANQALKLSAAFIWQQDISSQLPEDFKSFLVEHAITSLQENKGAKSVLTHYLSILSTQNFSAKIMTTSRIIRLLTALQDLSKHVTGKAISFHRLSIYQRLLSQFKSTFISQSSSWMEHLVFGLLHSHKETRIKAIALGFQISVTAGPTPSLSSTVRQLFDRPLEGNRKLVTEIKERMSRMVATLDTGMHVPQIWSIIVLLLRSKKWTLDQWEHFKEWVLVLQRCFNCSEPAIKSQAIVAWNRFIYAVSPNENTSRSLLKMLGKPVFSQFERKKSDKPGAKPAQLALSSYYHLLYYAFRPSLPYHHVDVIWEEYVAIPSATILSSHPGLSNTTALVVSNLLWSPQAKVWAETRITDNARMEVEELPSLEPRWVRARVSVVLEVFESLFKTSVWNTEAIHESNIAIAWKSLANALSLASSKEITPSGESMQAVGSVLGFLHRLWAAGPSGLNAMGEDAQDTFCERFRFLSKTMIVSLGGVPFTEKLMLLTEDGVFQSSATPTHRSPPSSTNLHSPAIHLLRLISRDLTIPSPAPSYSRLVHGLIRASCDARISRGSRLEFLKQCAEVSAGDSVNAARESPLLATVWTETAKAAACALNTFPIEPVRERIGVASRDHEIITDILLTGVDLFPDAISDWSCLLNDYSRVVRTEKDDIAVVELVVEPIARHLSTMAVFDTYLPTSFLLSHCLSVHFVPQAEHEVGESSPDSIRSPDFPDGLWTTIGRSLELGYRNIITSHLPRLAAFVESLASFFSSAPPLCCVQAAEIVQAPLALWIEDAEGKLFAPRGEDDLITFAHRALSTSLFNFLRSTVYDTHLLLPKFEVLICAGLNSSHNSTSQQFVDFLCAAKTHLESPTSHTTMGQALSAATARLANQAEPPSPESESSTSLLDSLASFDDSASQNSHEASVDPDGPSPELGFNDHALPEPTELGEPQLPTYSGPENSDVPAALQKSRREMFRMIESIRSSSPANSPGKLGFDTPIHLRRLHVQSGVPLTPTLAPAENEAGFIASSPTPATRDQTPVVKSNPPGTKLPDSMEQDLPDLASSPPGATSQNRSPKKLSSSSRRAKRRKLLQSSLAASSKKTESSSHMNERPPSRRTRSSQTLDGPINSHSDTVTAPTIASGSTVGVGNQAASNQERSKSSSKKRKRKESVKPAPPENQRLSQEPQTPLVQKYHADSSSEDMESQIASQLEQDMELANDMATDVSAPGTQTLKALTSKKRKREDDGEKTGVADRRRSTRLSTAKGAMAQDTDEPELIHTAAATGSQQSGTRSVSSLSPTMTRRMTRSSQKRENDLCITDPAPEAEILEAKQEALEDMPPEPPAKKSRKAACLEDQSAPSQKRNAPRSKNSRSSRSRRSRSSQAELKTNPVSPHTERDSSHSVLEAEPALVANASMDALASESVDASMDESAQQPVPAVASNVTTLTQESTEALAMAVGSMDMPESPVIREETMEVDALSNPPSAETADMVLDLTTATVETEPVPPTRESDNSGVGISKSLRSLLSEIKTASLGPTALREIDDLLFHIRVEAHEASRRHDNLA</sequence>
<evidence type="ECO:0000256" key="4">
    <source>
        <dbReference type="ARBA" id="ARBA00022895"/>
    </source>
</evidence>
<dbReference type="GO" id="GO:0005634">
    <property type="term" value="C:nucleus"/>
    <property type="evidence" value="ECO:0007669"/>
    <property type="project" value="UniProtKB-SubCell"/>
</dbReference>
<dbReference type="Pfam" id="PF12231">
    <property type="entry name" value="Rif1_N"/>
    <property type="match status" value="1"/>
</dbReference>
<dbReference type="GO" id="GO:0000723">
    <property type="term" value="P:telomere maintenance"/>
    <property type="evidence" value="ECO:0007669"/>
    <property type="project" value="TreeGrafter"/>
</dbReference>
<gene>
    <name evidence="9" type="ORF">PDE_05520</name>
</gene>
<evidence type="ECO:0000256" key="6">
    <source>
        <dbReference type="ARBA" id="ARBA00023306"/>
    </source>
</evidence>
<feature type="compositionally biased region" description="Basic residues" evidence="7">
    <location>
        <begin position="1541"/>
        <end position="1557"/>
    </location>
</feature>
<dbReference type="HOGENOM" id="CLU_002628_0_0_1"/>
<proteinExistence type="predicted"/>
<dbReference type="PANTHER" id="PTHR22928:SF3">
    <property type="entry name" value="TELOMERE-ASSOCIATED PROTEIN RIF1"/>
    <property type="match status" value="1"/>
</dbReference>
<keyword evidence="6" id="KW-0131">Cell cycle</keyword>
<dbReference type="PhylomeDB" id="S8AWB5"/>
<protein>
    <recommendedName>
        <fullName evidence="8">Telomere-associated protein Rif1 N-terminal domain-containing protein</fullName>
    </recommendedName>
</protein>
<organism evidence="9 10">
    <name type="scientific">Penicillium oxalicum (strain 114-2 / CGMCC 5302)</name>
    <name type="common">Penicillium decumbens</name>
    <dbReference type="NCBI Taxonomy" id="933388"/>
    <lineage>
        <taxon>Eukaryota</taxon>
        <taxon>Fungi</taxon>
        <taxon>Dikarya</taxon>
        <taxon>Ascomycota</taxon>
        <taxon>Pezizomycotina</taxon>
        <taxon>Eurotiomycetes</taxon>
        <taxon>Eurotiomycetidae</taxon>
        <taxon>Eurotiales</taxon>
        <taxon>Aspergillaceae</taxon>
        <taxon>Penicillium</taxon>
    </lineage>
</organism>
<dbReference type="eggNOG" id="ENOG502QSZW">
    <property type="taxonomic scope" value="Eukaryota"/>
</dbReference>
<evidence type="ECO:0000313" key="10">
    <source>
        <dbReference type="Proteomes" id="UP000019376"/>
    </source>
</evidence>
<dbReference type="GO" id="GO:0140445">
    <property type="term" value="C:chromosome, telomeric repeat region"/>
    <property type="evidence" value="ECO:0007669"/>
    <property type="project" value="TreeGrafter"/>
</dbReference>
<feature type="region of interest" description="Disordered" evidence="7">
    <location>
        <begin position="1065"/>
        <end position="1084"/>
    </location>
</feature>
<dbReference type="SUPFAM" id="SSF48371">
    <property type="entry name" value="ARM repeat"/>
    <property type="match status" value="1"/>
</dbReference>
<dbReference type="InterPro" id="IPR022031">
    <property type="entry name" value="Rif1_N"/>
</dbReference>
<name>S8AWB5_PENO1</name>
<dbReference type="InterPro" id="IPR016024">
    <property type="entry name" value="ARM-type_fold"/>
</dbReference>
<dbReference type="STRING" id="933388.S8AWB5"/>
<evidence type="ECO:0000256" key="2">
    <source>
        <dbReference type="ARBA" id="ARBA00004574"/>
    </source>
</evidence>
<evidence type="ECO:0000259" key="8">
    <source>
        <dbReference type="Pfam" id="PF12231"/>
    </source>
</evidence>
<feature type="compositionally biased region" description="Basic residues" evidence="7">
    <location>
        <begin position="1338"/>
        <end position="1347"/>
    </location>
</feature>
<dbReference type="OrthoDB" id="5399929at2759"/>
<dbReference type="PANTHER" id="PTHR22928">
    <property type="entry name" value="TELOMERE-ASSOCIATED PROTEIN RIF1"/>
    <property type="match status" value="1"/>
</dbReference>
<keyword evidence="5" id="KW-0539">Nucleus</keyword>
<feature type="compositionally biased region" description="Basic and acidic residues" evidence="7">
    <location>
        <begin position="1278"/>
        <end position="1291"/>
    </location>
</feature>
<feature type="compositionally biased region" description="Polar residues" evidence="7">
    <location>
        <begin position="1560"/>
        <end position="1569"/>
    </location>
</feature>
<evidence type="ECO:0000256" key="7">
    <source>
        <dbReference type="SAM" id="MobiDB-lite"/>
    </source>
</evidence>
<reference evidence="9 10" key="1">
    <citation type="journal article" date="2013" name="PLoS ONE">
        <title>Genomic and secretomic analyses reveal unique features of the lignocellulolytic enzyme system of Penicillium decumbens.</title>
        <authorList>
            <person name="Liu G."/>
            <person name="Zhang L."/>
            <person name="Wei X."/>
            <person name="Zou G."/>
            <person name="Qin Y."/>
            <person name="Ma L."/>
            <person name="Li J."/>
            <person name="Zheng H."/>
            <person name="Wang S."/>
            <person name="Wang C."/>
            <person name="Xun L."/>
            <person name="Zhao G.-P."/>
            <person name="Zhou Z."/>
            <person name="Qu Y."/>
        </authorList>
    </citation>
    <scope>NUCLEOTIDE SEQUENCE [LARGE SCALE GENOMIC DNA]</scope>
    <source>
        <strain evidence="10">114-2 / CGMCC 5302</strain>
    </source>
</reference>
<keyword evidence="10" id="KW-1185">Reference proteome</keyword>
<feature type="compositionally biased region" description="Pro residues" evidence="7">
    <location>
        <begin position="1"/>
        <end position="18"/>
    </location>
</feature>
<feature type="compositionally biased region" description="Polar residues" evidence="7">
    <location>
        <begin position="1460"/>
        <end position="1480"/>
    </location>
</feature>
<feature type="compositionally biased region" description="Polar residues" evidence="7">
    <location>
        <begin position="1357"/>
        <end position="1367"/>
    </location>
</feature>
<evidence type="ECO:0000256" key="3">
    <source>
        <dbReference type="ARBA" id="ARBA00022454"/>
    </source>
</evidence>
<feature type="compositionally biased region" description="Polar residues" evidence="7">
    <location>
        <begin position="27"/>
        <end position="37"/>
    </location>
</feature>
<dbReference type="Proteomes" id="UP000019376">
    <property type="component" value="Unassembled WGS sequence"/>
</dbReference>
<keyword evidence="3" id="KW-0158">Chromosome</keyword>
<feature type="compositionally biased region" description="Polar residues" evidence="7">
    <location>
        <begin position="1306"/>
        <end position="1333"/>
    </location>
</feature>